<evidence type="ECO:0000256" key="2">
    <source>
        <dbReference type="ARBA" id="ARBA00023186"/>
    </source>
</evidence>
<accession>A0A291GBI6</accession>
<dbReference type="STRING" id="1758178.GCA_001550095_00096"/>
<proteinExistence type="inferred from homology"/>
<protein>
    <recommendedName>
        <fullName evidence="3">Urease accessory protein UreF</fullName>
    </recommendedName>
</protein>
<sequence>MTDRALLTLTQWLSPAFPLGGFAYSHGLELAISDGQVRDATGLRGWLDAVLTRGGGRADAWLLSMVLHGADADEMAVLAEALAGSKERWAETFEQGTAFARTVAEMGGPKRPARALPVAVGEAARGLGLSEKTVISLYLHSFTSNLVSAGVRFIPLGQAAGQSVLSELHERIDRVAEEALGATVDGLSTGAFAADLNAARHEDMDVRIFKT</sequence>
<dbReference type="Proteomes" id="UP000217935">
    <property type="component" value="Chromosome"/>
</dbReference>
<dbReference type="InterPro" id="IPR038277">
    <property type="entry name" value="UreF_sf"/>
</dbReference>
<dbReference type="PANTHER" id="PTHR33620:SF1">
    <property type="entry name" value="UREASE ACCESSORY PROTEIN F"/>
    <property type="match status" value="1"/>
</dbReference>
<comment type="function">
    <text evidence="3">Required for maturation of urease via the functional incorporation of the urease nickel metallocenter.</text>
</comment>
<dbReference type="AlphaFoldDB" id="A0A291GBI6"/>
<gene>
    <name evidence="3" type="primary">ureF</name>
    <name evidence="4" type="ORF">CEW89_07230</name>
</gene>
<keyword evidence="3" id="KW-0963">Cytoplasm</keyword>
<organism evidence="4 5">
    <name type="scientific">Celeribacter ethanolicus</name>
    <dbReference type="NCBI Taxonomy" id="1758178"/>
    <lineage>
        <taxon>Bacteria</taxon>
        <taxon>Pseudomonadati</taxon>
        <taxon>Pseudomonadota</taxon>
        <taxon>Alphaproteobacteria</taxon>
        <taxon>Rhodobacterales</taxon>
        <taxon>Roseobacteraceae</taxon>
        <taxon>Celeribacter</taxon>
    </lineage>
</organism>
<dbReference type="GO" id="GO:0005737">
    <property type="term" value="C:cytoplasm"/>
    <property type="evidence" value="ECO:0007669"/>
    <property type="project" value="UniProtKB-SubCell"/>
</dbReference>
<comment type="subcellular location">
    <subcellularLocation>
        <location evidence="3">Cytoplasm</location>
    </subcellularLocation>
</comment>
<evidence type="ECO:0000256" key="1">
    <source>
        <dbReference type="ARBA" id="ARBA00022988"/>
    </source>
</evidence>
<dbReference type="OrthoDB" id="9798772at2"/>
<dbReference type="GO" id="GO:0016151">
    <property type="term" value="F:nickel cation binding"/>
    <property type="evidence" value="ECO:0007669"/>
    <property type="project" value="UniProtKB-UniRule"/>
</dbReference>
<dbReference type="PANTHER" id="PTHR33620">
    <property type="entry name" value="UREASE ACCESSORY PROTEIN F"/>
    <property type="match status" value="1"/>
</dbReference>
<keyword evidence="5" id="KW-1185">Reference proteome</keyword>
<dbReference type="EMBL" id="CP022196">
    <property type="protein sequence ID" value="ATG47376.1"/>
    <property type="molecule type" value="Genomic_DNA"/>
</dbReference>
<comment type="similarity">
    <text evidence="3">Belongs to the UreF family.</text>
</comment>
<reference evidence="4 5" key="1">
    <citation type="submission" date="2017-06" db="EMBL/GenBank/DDBJ databases">
        <title>Celeribacter sp. TSPH2 complete genome sequence.</title>
        <authorList>
            <person name="Woo J.-H."/>
            <person name="Kim H.-S."/>
        </authorList>
    </citation>
    <scope>NUCLEOTIDE SEQUENCE [LARGE SCALE GENOMIC DNA]</scope>
    <source>
        <strain evidence="4 5">TSPH2</strain>
    </source>
</reference>
<dbReference type="HAMAP" id="MF_01385">
    <property type="entry name" value="UreF"/>
    <property type="match status" value="1"/>
</dbReference>
<name>A0A291GBI6_9RHOB</name>
<comment type="subunit">
    <text evidence="3">UreD, UreF and UreG form a complex that acts as a GTP-hydrolysis-dependent molecular chaperone, activating the urease apoprotein by helping to assemble the nickel containing metallocenter of UreC. The UreE protein probably delivers the nickel.</text>
</comment>
<dbReference type="Pfam" id="PF01730">
    <property type="entry name" value="UreF"/>
    <property type="match status" value="1"/>
</dbReference>
<dbReference type="RefSeq" id="WP_096805436.1">
    <property type="nucleotide sequence ID" value="NZ_CP022196.1"/>
</dbReference>
<evidence type="ECO:0000256" key="3">
    <source>
        <dbReference type="HAMAP-Rule" id="MF_01385"/>
    </source>
</evidence>
<evidence type="ECO:0000313" key="5">
    <source>
        <dbReference type="Proteomes" id="UP000217935"/>
    </source>
</evidence>
<evidence type="ECO:0000313" key="4">
    <source>
        <dbReference type="EMBL" id="ATG47376.1"/>
    </source>
</evidence>
<keyword evidence="1 3" id="KW-0996">Nickel insertion</keyword>
<dbReference type="KEGG" id="ceh:CEW89_07230"/>
<dbReference type="PIRSF" id="PIRSF009467">
    <property type="entry name" value="Ureas_acces_UreF"/>
    <property type="match status" value="1"/>
</dbReference>
<keyword evidence="2 3" id="KW-0143">Chaperone</keyword>
<dbReference type="InterPro" id="IPR002639">
    <property type="entry name" value="UreF"/>
</dbReference>
<dbReference type="Gene3D" id="1.10.4190.10">
    <property type="entry name" value="Urease accessory protein UreF"/>
    <property type="match status" value="1"/>
</dbReference>